<feature type="signal peptide" evidence="1">
    <location>
        <begin position="1"/>
        <end position="21"/>
    </location>
</feature>
<dbReference type="STRING" id="3469.A0A4Y7L335"/>
<evidence type="ECO:0000313" key="2">
    <source>
        <dbReference type="EMBL" id="RZC79954.1"/>
    </source>
</evidence>
<feature type="chain" id="PRO_5021198604" evidence="1">
    <location>
        <begin position="22"/>
        <end position="612"/>
    </location>
</feature>
<dbReference type="OMA" id="PICFDGE"/>
<proteinExistence type="predicted"/>
<reference evidence="2 3" key="1">
    <citation type="journal article" date="2018" name="Science">
        <title>The opium poppy genome and morphinan production.</title>
        <authorList>
            <person name="Guo L."/>
            <person name="Winzer T."/>
            <person name="Yang X."/>
            <person name="Li Y."/>
            <person name="Ning Z."/>
            <person name="He Z."/>
            <person name="Teodor R."/>
            <person name="Lu Y."/>
            <person name="Bowser T.A."/>
            <person name="Graham I.A."/>
            <person name="Ye K."/>
        </authorList>
    </citation>
    <scope>NUCLEOTIDE SEQUENCE [LARGE SCALE GENOMIC DNA]</scope>
    <source>
        <strain evidence="3">cv. HN1</strain>
        <tissue evidence="2">Leaves</tissue>
    </source>
</reference>
<dbReference type="AlphaFoldDB" id="A0A4Y7L335"/>
<name>A0A4Y7L335_PAPSO</name>
<keyword evidence="3" id="KW-1185">Reference proteome</keyword>
<protein>
    <submittedName>
        <fullName evidence="2">Uncharacterized protein</fullName>
    </submittedName>
</protein>
<dbReference type="Proteomes" id="UP000316621">
    <property type="component" value="Chromosome 10"/>
</dbReference>
<dbReference type="InterPro" id="IPR011041">
    <property type="entry name" value="Quinoprot_gluc/sorb_DH_b-prop"/>
</dbReference>
<dbReference type="Gene3D" id="2.120.10.30">
    <property type="entry name" value="TolB, C-terminal domain"/>
    <property type="match status" value="1"/>
</dbReference>
<evidence type="ECO:0000313" key="3">
    <source>
        <dbReference type="Proteomes" id="UP000316621"/>
    </source>
</evidence>
<evidence type="ECO:0000256" key="1">
    <source>
        <dbReference type="SAM" id="SignalP"/>
    </source>
</evidence>
<dbReference type="EMBL" id="CM010724">
    <property type="protein sequence ID" value="RZC79954.1"/>
    <property type="molecule type" value="Genomic_DNA"/>
</dbReference>
<dbReference type="InterPro" id="IPR011042">
    <property type="entry name" value="6-blade_b-propeller_TolB-like"/>
</dbReference>
<gene>
    <name evidence="2" type="ORF">C5167_042530</name>
</gene>
<keyword evidence="1" id="KW-0732">Signal</keyword>
<accession>A0A4Y7L335</accession>
<sequence>MRAGAGVRCLLLLVLPSASLPLCIDSKAPFTPKTPLVFCPSGDSVCCDTNQDLELQKVFQSINISDHFCAFLLKSIICAQCHQFSWDLFGGNLGTRSVPTLCTVSANAALSDTSSNNFCSKSNTSFCKAFGGSPDDGLVCFNGTSAVLRNRENLQPPNGICLEKLANGSYLDMTAHPDGSNRVFLSSQQGKIWLVNVPKEGTGEAMVLDESNPFVDLSETVHVSTELGLMSIAFHPNFAHNGRFFVSYNCDRDHWSGCSGRCSCNTDVNCDPSKLHSSYGDRPCQFHSVISEYTANNSGFDPSSAIKGNPVEVRRIFTMGIAYTNANGGQIIFGPDGCIYFMTGDRETELDPYNLAQNKKSLLGKILRFDVDNFPNKSLWTCFYVHFGNGTVCCQDQYEEVDLVTKGGNYGWPYFEGTFPFHSQNSSRGNKTNNSTNLIFPLMGYDHSPVNTNEGSSSIAGGFVYRSATDPCLYGKYLFSDLYGFAIWGGTENPENSGSFTTAKIPFNCSHGSPIQCDLEKEKSHLNLGYVYALSKDNRKDIYLLTSKGILRIAPPSRCHYICSKENLTAFQDPQHVPFSPSISSGMHFNSSLKKLLLFFYSFLLLVLDFAL</sequence>
<dbReference type="SUPFAM" id="SSF50952">
    <property type="entry name" value="Soluble quinoprotein glucose dehydrogenase"/>
    <property type="match status" value="1"/>
</dbReference>
<dbReference type="PANTHER" id="PTHR19328:SF13">
    <property type="entry name" value="HIPL1 PROTEIN"/>
    <property type="match status" value="1"/>
</dbReference>
<dbReference type="Gramene" id="RZC79954">
    <property type="protein sequence ID" value="RZC79954"/>
    <property type="gene ID" value="C5167_042530"/>
</dbReference>
<dbReference type="PANTHER" id="PTHR19328">
    <property type="entry name" value="HEDGEHOG-INTERACTING PROTEIN"/>
    <property type="match status" value="1"/>
</dbReference>
<organism evidence="2 3">
    <name type="scientific">Papaver somniferum</name>
    <name type="common">Opium poppy</name>
    <dbReference type="NCBI Taxonomy" id="3469"/>
    <lineage>
        <taxon>Eukaryota</taxon>
        <taxon>Viridiplantae</taxon>
        <taxon>Streptophyta</taxon>
        <taxon>Embryophyta</taxon>
        <taxon>Tracheophyta</taxon>
        <taxon>Spermatophyta</taxon>
        <taxon>Magnoliopsida</taxon>
        <taxon>Ranunculales</taxon>
        <taxon>Papaveraceae</taxon>
        <taxon>Papaveroideae</taxon>
        <taxon>Papaver</taxon>
    </lineage>
</organism>